<comment type="similarity">
    <text evidence="1">Belongs to the UPF0161 family.</text>
</comment>
<dbReference type="PANTHER" id="PTHR33383:SF1">
    <property type="entry name" value="MEMBRANE PROTEIN INSERTION EFFICIENCY FACTOR-RELATED"/>
    <property type="match status" value="1"/>
</dbReference>
<gene>
    <name evidence="2" type="ORF">CRV12_03495</name>
</gene>
<organism evidence="2 3">
    <name type="scientific">Candidatus Pantoea edessiphila</name>
    <dbReference type="NCBI Taxonomy" id="2044610"/>
    <lineage>
        <taxon>Bacteria</taxon>
        <taxon>Pseudomonadati</taxon>
        <taxon>Pseudomonadota</taxon>
        <taxon>Gammaproteobacteria</taxon>
        <taxon>Enterobacterales</taxon>
        <taxon>Erwiniaceae</taxon>
        <taxon>Pantoea</taxon>
    </lineage>
</organism>
<reference evidence="2 3" key="1">
    <citation type="journal article" date="2018" name="Genome Biol. Evol.">
        <title>Cladogenesis and Genomic Streamlining in Extracellular Endosymbionts of Tropical Stink Bugs.</title>
        <authorList>
            <person name="Otero-Bravo A."/>
            <person name="Goffredi S."/>
            <person name="Sabree Z.L."/>
        </authorList>
    </citation>
    <scope>NUCLEOTIDE SEQUENCE [LARGE SCALE GENOMIC DNA]</scope>
    <source>
        <strain evidence="2 3">SoEE</strain>
    </source>
</reference>
<dbReference type="NCBIfam" id="TIGR00278">
    <property type="entry name" value="membrane protein insertion efficiency factor YidD"/>
    <property type="match status" value="1"/>
</dbReference>
<name>A0A2P5SZ91_9GAMM</name>
<dbReference type="OrthoDB" id="9801753at2"/>
<dbReference type="EMBL" id="PDKT01000006">
    <property type="protein sequence ID" value="PPI87658.1"/>
    <property type="molecule type" value="Genomic_DNA"/>
</dbReference>
<dbReference type="AlphaFoldDB" id="A0A2P5SZ91"/>
<evidence type="ECO:0000313" key="3">
    <source>
        <dbReference type="Proteomes" id="UP000296153"/>
    </source>
</evidence>
<comment type="caution">
    <text evidence="2">The sequence shown here is derived from an EMBL/GenBank/DDBJ whole genome shotgun (WGS) entry which is preliminary data.</text>
</comment>
<dbReference type="HAMAP" id="MF_00386">
    <property type="entry name" value="UPF0161_YidD"/>
    <property type="match status" value="1"/>
</dbReference>
<comment type="function">
    <text evidence="1">Could be involved in insertion of integral membrane proteins into the membrane.</text>
</comment>
<evidence type="ECO:0000313" key="2">
    <source>
        <dbReference type="EMBL" id="PPI87658.1"/>
    </source>
</evidence>
<dbReference type="InterPro" id="IPR002696">
    <property type="entry name" value="Membr_insert_effic_factor_YidD"/>
</dbReference>
<dbReference type="RefSeq" id="WP_136131281.1">
    <property type="nucleotide sequence ID" value="NZ_PDKT01000006.1"/>
</dbReference>
<proteinExistence type="inferred from homology"/>
<comment type="subcellular location">
    <subcellularLocation>
        <location evidence="1">Cell membrane</location>
        <topology evidence="1">Peripheral membrane protein</topology>
        <orientation evidence="1">Cytoplasmic side</orientation>
    </subcellularLocation>
</comment>
<dbReference type="Pfam" id="PF01809">
    <property type="entry name" value="YidD"/>
    <property type="match status" value="1"/>
</dbReference>
<keyword evidence="1" id="KW-0472">Membrane</keyword>
<dbReference type="SMART" id="SM01234">
    <property type="entry name" value="Haemolytic"/>
    <property type="match status" value="1"/>
</dbReference>
<evidence type="ECO:0000256" key="1">
    <source>
        <dbReference type="HAMAP-Rule" id="MF_00386"/>
    </source>
</evidence>
<protein>
    <recommendedName>
        <fullName evidence="1">Putative membrane protein insertion efficiency factor</fullName>
    </recommendedName>
</protein>
<accession>A0A2P5SZ91</accession>
<dbReference type="GO" id="GO:0005886">
    <property type="term" value="C:plasma membrane"/>
    <property type="evidence" value="ECO:0007669"/>
    <property type="project" value="UniProtKB-SubCell"/>
</dbReference>
<dbReference type="PANTHER" id="PTHR33383">
    <property type="entry name" value="MEMBRANE PROTEIN INSERTION EFFICIENCY FACTOR-RELATED"/>
    <property type="match status" value="1"/>
</dbReference>
<dbReference type="Proteomes" id="UP000296153">
    <property type="component" value="Unassembled WGS sequence"/>
</dbReference>
<keyword evidence="1" id="KW-1003">Cell membrane</keyword>
<sequence length="82" mass="9387">MASSLSIISQTLITLIRIYQVFISSYLTPHCRFYPTCSQYGIESLQKFGIIMGIFLIAKRILKCQPFKAGGYDPIPEKNFYI</sequence>